<sequence>MSEEKSKIAFGPKSSSMSFPASFPASFPDLSEEASQALLGYADLLRDVFPMKAAHRRHLADNIQELSSFLIEDRKEVLGRDYLHTPAALGAYLWYFLPWNLLRLTRLLGGLKPDLPEGANIVDLGAGPLTFVQALALARPDLLSRELHFYCLDTTPKPMREGRKLYHGLLNALGMAESARWKIHLVHAPWHVALKDTPRADMLVATNFMNELPWHRREPLSEQVRVFFREVSSSLRPDGQALFVEPGNRLGGKLITLLRESGVGAGWNVLGPCTHPQPCPMLAHRETSWCHFTVSTRGCPPWLEELSREAELRKRDVSLSYVHLAGPQGRRPDTKEDLARIISAEFPVPDREKGMMTGRYGCAVHGKVLILSGQGEAGTRSGDIVPVHLPEKPRHDPKSQALIGTLHPDKKPRRATRRPEEVKSPGREARREDGGPNRTRKK</sequence>
<dbReference type="Pfam" id="PF09243">
    <property type="entry name" value="Rsm22"/>
    <property type="match status" value="1"/>
</dbReference>
<keyword evidence="7" id="KW-1185">Reference proteome</keyword>
<feature type="compositionally biased region" description="Basic and acidic residues" evidence="5">
    <location>
        <begin position="389"/>
        <end position="398"/>
    </location>
</feature>
<evidence type="ECO:0000256" key="2">
    <source>
        <dbReference type="ARBA" id="ARBA00022946"/>
    </source>
</evidence>
<dbReference type="InterPro" id="IPR029063">
    <property type="entry name" value="SAM-dependent_MTases_sf"/>
</dbReference>
<evidence type="ECO:0000256" key="4">
    <source>
        <dbReference type="ARBA" id="ARBA00023014"/>
    </source>
</evidence>
<reference evidence="6 7" key="1">
    <citation type="submission" date="2016-10" db="EMBL/GenBank/DDBJ databases">
        <authorList>
            <person name="de Groot N.N."/>
        </authorList>
    </citation>
    <scope>NUCLEOTIDE SEQUENCE [LARGE SCALE GENOMIC DNA]</scope>
    <source>
        <strain evidence="6 7">ASO4-2</strain>
    </source>
</reference>
<dbReference type="AlphaFoldDB" id="A0A1G6D4Q7"/>
<dbReference type="InterPro" id="IPR015324">
    <property type="entry name" value="Ribosomal_Rsm22-like"/>
</dbReference>
<dbReference type="Gene3D" id="3.40.50.150">
    <property type="entry name" value="Vaccinia Virus protein VP39"/>
    <property type="match status" value="1"/>
</dbReference>
<dbReference type="SUPFAM" id="SSF53335">
    <property type="entry name" value="S-adenosyl-L-methionine-dependent methyltransferases"/>
    <property type="match status" value="1"/>
</dbReference>
<organism evidence="6 7">
    <name type="scientific">Desulfonatronum thiosulfatophilum</name>
    <dbReference type="NCBI Taxonomy" id="617002"/>
    <lineage>
        <taxon>Bacteria</taxon>
        <taxon>Pseudomonadati</taxon>
        <taxon>Thermodesulfobacteriota</taxon>
        <taxon>Desulfovibrionia</taxon>
        <taxon>Desulfovibrionales</taxon>
        <taxon>Desulfonatronaceae</taxon>
        <taxon>Desulfonatronum</taxon>
    </lineage>
</organism>
<evidence type="ECO:0000256" key="3">
    <source>
        <dbReference type="ARBA" id="ARBA00023004"/>
    </source>
</evidence>
<evidence type="ECO:0000256" key="1">
    <source>
        <dbReference type="ARBA" id="ARBA00022723"/>
    </source>
</evidence>
<dbReference type="STRING" id="617002.SAMN05660653_01918"/>
<keyword evidence="4" id="KW-0411">Iron-sulfur</keyword>
<name>A0A1G6D4Q7_9BACT</name>
<gene>
    <name evidence="6" type="ORF">SAMN05660653_01918</name>
</gene>
<dbReference type="EMBL" id="FMXO01000010">
    <property type="protein sequence ID" value="SDB40143.1"/>
    <property type="molecule type" value="Genomic_DNA"/>
</dbReference>
<dbReference type="GO" id="GO:0046872">
    <property type="term" value="F:metal ion binding"/>
    <property type="evidence" value="ECO:0007669"/>
    <property type="project" value="UniProtKB-KW"/>
</dbReference>
<dbReference type="GO" id="GO:0008168">
    <property type="term" value="F:methyltransferase activity"/>
    <property type="evidence" value="ECO:0007669"/>
    <property type="project" value="InterPro"/>
</dbReference>
<keyword evidence="3" id="KW-0408">Iron</keyword>
<feature type="compositionally biased region" description="Basic and acidic residues" evidence="5">
    <location>
        <begin position="417"/>
        <end position="435"/>
    </location>
</feature>
<evidence type="ECO:0000256" key="5">
    <source>
        <dbReference type="SAM" id="MobiDB-lite"/>
    </source>
</evidence>
<dbReference type="GO" id="GO:0051536">
    <property type="term" value="F:iron-sulfur cluster binding"/>
    <property type="evidence" value="ECO:0007669"/>
    <property type="project" value="UniProtKB-KW"/>
</dbReference>
<dbReference type="GO" id="GO:0006412">
    <property type="term" value="P:translation"/>
    <property type="evidence" value="ECO:0007669"/>
    <property type="project" value="InterPro"/>
</dbReference>
<protein>
    <submittedName>
        <fullName evidence="6">Small ribosomal subunit Rsm22</fullName>
    </submittedName>
</protein>
<evidence type="ECO:0000313" key="7">
    <source>
        <dbReference type="Proteomes" id="UP000198771"/>
    </source>
</evidence>
<keyword evidence="1" id="KW-0479">Metal-binding</keyword>
<evidence type="ECO:0000313" key="6">
    <source>
        <dbReference type="EMBL" id="SDB40143.1"/>
    </source>
</evidence>
<dbReference type="Proteomes" id="UP000198771">
    <property type="component" value="Unassembled WGS sequence"/>
</dbReference>
<proteinExistence type="predicted"/>
<feature type="region of interest" description="Disordered" evidence="5">
    <location>
        <begin position="376"/>
        <end position="442"/>
    </location>
</feature>
<accession>A0A1G6D4Q7</accession>
<keyword evidence="2" id="KW-0809">Transit peptide</keyword>